<keyword evidence="1" id="KW-0812">Transmembrane</keyword>
<dbReference type="AlphaFoldDB" id="A0A226EZA4"/>
<keyword evidence="3" id="KW-1185">Reference proteome</keyword>
<evidence type="ECO:0000313" key="3">
    <source>
        <dbReference type="Proteomes" id="UP000198287"/>
    </source>
</evidence>
<proteinExistence type="predicted"/>
<reference evidence="2 3" key="1">
    <citation type="submission" date="2015-12" db="EMBL/GenBank/DDBJ databases">
        <title>The genome of Folsomia candida.</title>
        <authorList>
            <person name="Faddeeva A."/>
            <person name="Derks M.F."/>
            <person name="Anvar Y."/>
            <person name="Smit S."/>
            <person name="Van Straalen N."/>
            <person name="Roelofs D."/>
        </authorList>
    </citation>
    <scope>NUCLEOTIDE SEQUENCE [LARGE SCALE GENOMIC DNA]</scope>
    <source>
        <strain evidence="2 3">VU population</strain>
        <tissue evidence="2">Whole body</tissue>
    </source>
</reference>
<protein>
    <recommendedName>
        <fullName evidence="4">Gustatory receptor</fullName>
    </recommendedName>
</protein>
<dbReference type="EMBL" id="LNIX01000001">
    <property type="protein sequence ID" value="OXA61996.1"/>
    <property type="molecule type" value="Genomic_DNA"/>
</dbReference>
<feature type="transmembrane region" description="Helical" evidence="1">
    <location>
        <begin position="312"/>
        <end position="338"/>
    </location>
</feature>
<organism evidence="2 3">
    <name type="scientific">Folsomia candida</name>
    <name type="common">Springtail</name>
    <dbReference type="NCBI Taxonomy" id="158441"/>
    <lineage>
        <taxon>Eukaryota</taxon>
        <taxon>Metazoa</taxon>
        <taxon>Ecdysozoa</taxon>
        <taxon>Arthropoda</taxon>
        <taxon>Hexapoda</taxon>
        <taxon>Collembola</taxon>
        <taxon>Entomobryomorpha</taxon>
        <taxon>Isotomoidea</taxon>
        <taxon>Isotomidae</taxon>
        <taxon>Proisotominae</taxon>
        <taxon>Folsomia</taxon>
    </lineage>
</organism>
<accession>A0A226EZA4</accession>
<feature type="transmembrane region" description="Helical" evidence="1">
    <location>
        <begin position="49"/>
        <end position="69"/>
    </location>
</feature>
<feature type="transmembrane region" description="Helical" evidence="1">
    <location>
        <begin position="287"/>
        <end position="306"/>
    </location>
</feature>
<sequence length="404" mass="45500">MNPETSRFFKIPSTYTKLISIALTAASITHGFSISCINQKTRICSRNKLHLFLACASILSEILRVAIYLEWFHGHVFCPKDSNSVETSMWKQIMMFYFVEAVTIITVIKGILLWRQDEMETLTKACFDFELLINVMATSSIPVHEVYKSTTCGSPNYVSLKSVVIVFIFLGTSLGIPFMGLVLSLWMPCMPPLFTMGMRSCESWGGNGGLSLTIKIILGLFESYNFSAICGPLIYAMLGFLYYPTLLLEAWLKLLQREILNLPSIAVQYRLAQSFSNLTNFVLRTPIMSMILGWAMMAEVTTLYVFMTAQNLPYAVVVYMGAMATNMFILIQVVFRALSVPYLTSRKFARCQGQPRGKWLSKFLRSCSPLKVSVGDGNFFDRLTSLVISNMCLDMLITLLLTEA</sequence>
<dbReference type="Proteomes" id="UP000198287">
    <property type="component" value="Unassembled WGS sequence"/>
</dbReference>
<feature type="transmembrane region" description="Helical" evidence="1">
    <location>
        <begin position="89"/>
        <end position="113"/>
    </location>
</feature>
<evidence type="ECO:0000313" key="2">
    <source>
        <dbReference type="EMBL" id="OXA61996.1"/>
    </source>
</evidence>
<keyword evidence="1" id="KW-1133">Transmembrane helix</keyword>
<name>A0A226EZA4_FOLCA</name>
<evidence type="ECO:0000256" key="1">
    <source>
        <dbReference type="SAM" id="Phobius"/>
    </source>
</evidence>
<keyword evidence="1" id="KW-0472">Membrane</keyword>
<feature type="transmembrane region" description="Helical" evidence="1">
    <location>
        <begin position="18"/>
        <end position="37"/>
    </location>
</feature>
<gene>
    <name evidence="2" type="ORF">Fcan01_00121</name>
</gene>
<comment type="caution">
    <text evidence="2">The sequence shown here is derived from an EMBL/GenBank/DDBJ whole genome shotgun (WGS) entry which is preliminary data.</text>
</comment>
<feature type="transmembrane region" description="Helical" evidence="1">
    <location>
        <begin position="233"/>
        <end position="252"/>
    </location>
</feature>
<evidence type="ECO:0008006" key="4">
    <source>
        <dbReference type="Google" id="ProtNLM"/>
    </source>
</evidence>
<feature type="transmembrane region" description="Helical" evidence="1">
    <location>
        <begin position="163"/>
        <end position="183"/>
    </location>
</feature>